<accession>A0AC60QW08</accession>
<organism evidence="1 2">
    <name type="scientific">Ixodes persulcatus</name>
    <name type="common">Taiga tick</name>
    <dbReference type="NCBI Taxonomy" id="34615"/>
    <lineage>
        <taxon>Eukaryota</taxon>
        <taxon>Metazoa</taxon>
        <taxon>Ecdysozoa</taxon>
        <taxon>Arthropoda</taxon>
        <taxon>Chelicerata</taxon>
        <taxon>Arachnida</taxon>
        <taxon>Acari</taxon>
        <taxon>Parasitiformes</taxon>
        <taxon>Ixodida</taxon>
        <taxon>Ixodoidea</taxon>
        <taxon>Ixodidae</taxon>
        <taxon>Ixodinae</taxon>
        <taxon>Ixodes</taxon>
    </lineage>
</organism>
<protein>
    <submittedName>
        <fullName evidence="1">Uncharacterized protein</fullName>
    </submittedName>
</protein>
<dbReference type="EMBL" id="JABSTQ010002824">
    <property type="protein sequence ID" value="KAG0443844.1"/>
    <property type="molecule type" value="Genomic_DNA"/>
</dbReference>
<dbReference type="Proteomes" id="UP000805193">
    <property type="component" value="Unassembled WGS sequence"/>
</dbReference>
<evidence type="ECO:0000313" key="1">
    <source>
        <dbReference type="EMBL" id="KAG0443844.1"/>
    </source>
</evidence>
<proteinExistence type="predicted"/>
<comment type="caution">
    <text evidence="1">The sequence shown here is derived from an EMBL/GenBank/DDBJ whole genome shotgun (WGS) entry which is preliminary data.</text>
</comment>
<keyword evidence="2" id="KW-1185">Reference proteome</keyword>
<reference evidence="1 2" key="1">
    <citation type="journal article" date="2020" name="Cell">
        <title>Large-Scale Comparative Analyses of Tick Genomes Elucidate Their Genetic Diversity and Vector Capacities.</title>
        <authorList>
            <consortium name="Tick Genome and Microbiome Consortium (TIGMIC)"/>
            <person name="Jia N."/>
            <person name="Wang J."/>
            <person name="Shi W."/>
            <person name="Du L."/>
            <person name="Sun Y."/>
            <person name="Zhan W."/>
            <person name="Jiang J.F."/>
            <person name="Wang Q."/>
            <person name="Zhang B."/>
            <person name="Ji P."/>
            <person name="Bell-Sakyi L."/>
            <person name="Cui X.M."/>
            <person name="Yuan T.T."/>
            <person name="Jiang B.G."/>
            <person name="Yang W.F."/>
            <person name="Lam T.T."/>
            <person name="Chang Q.C."/>
            <person name="Ding S.J."/>
            <person name="Wang X.J."/>
            <person name="Zhu J.G."/>
            <person name="Ruan X.D."/>
            <person name="Zhao L."/>
            <person name="Wei J.T."/>
            <person name="Ye R.Z."/>
            <person name="Que T.C."/>
            <person name="Du C.H."/>
            <person name="Zhou Y.H."/>
            <person name="Cheng J.X."/>
            <person name="Dai P.F."/>
            <person name="Guo W.B."/>
            <person name="Han X.H."/>
            <person name="Huang E.J."/>
            <person name="Li L.F."/>
            <person name="Wei W."/>
            <person name="Gao Y.C."/>
            <person name="Liu J.Z."/>
            <person name="Shao H.Z."/>
            <person name="Wang X."/>
            <person name="Wang C.C."/>
            <person name="Yang T.C."/>
            <person name="Huo Q.B."/>
            <person name="Li W."/>
            <person name="Chen H.Y."/>
            <person name="Chen S.E."/>
            <person name="Zhou L.G."/>
            <person name="Ni X.B."/>
            <person name="Tian J.H."/>
            <person name="Sheng Y."/>
            <person name="Liu T."/>
            <person name="Pan Y.S."/>
            <person name="Xia L.Y."/>
            <person name="Li J."/>
            <person name="Zhao F."/>
            <person name="Cao W.C."/>
        </authorList>
    </citation>
    <scope>NUCLEOTIDE SEQUENCE [LARGE SCALE GENOMIC DNA]</scope>
    <source>
        <strain evidence="1">Iper-2018</strain>
    </source>
</reference>
<gene>
    <name evidence="1" type="ORF">HPB47_014465</name>
</gene>
<sequence>MTEFLWRRQLAWLPKKRPTSKKQRGVTFLGGALLPDELRATLDRGPKFAFEPQLPPPEKLSLVRGLAERALPQDRERCIADGVDAFCLTAGQRPESLKMGAIVDHFKCANLKLLASDKKGGFVVLPHEPVYQKSQGSC</sequence>
<evidence type="ECO:0000313" key="2">
    <source>
        <dbReference type="Proteomes" id="UP000805193"/>
    </source>
</evidence>
<name>A0AC60QW08_IXOPE</name>